<dbReference type="RefSeq" id="WP_109761019.1">
    <property type="nucleotide sequence ID" value="NZ_CP034588.1"/>
</dbReference>
<dbReference type="Gene3D" id="3.40.50.2300">
    <property type="match status" value="1"/>
</dbReference>
<feature type="modified residue" description="4-aspartylphosphate" evidence="2">
    <location>
        <position position="75"/>
    </location>
</feature>
<gene>
    <name evidence="4" type="ORF">C8D95_11380</name>
</gene>
<proteinExistence type="predicted"/>
<dbReference type="PANTHER" id="PTHR44591:SF21">
    <property type="entry name" value="TWO-COMPONENT RESPONSE REGULATOR"/>
    <property type="match status" value="1"/>
</dbReference>
<feature type="domain" description="Response regulatory" evidence="3">
    <location>
        <begin position="25"/>
        <end position="136"/>
    </location>
</feature>
<keyword evidence="1 2" id="KW-0597">Phosphoprotein</keyword>
<dbReference type="EMBL" id="QGGV01000013">
    <property type="protein sequence ID" value="PWK53555.1"/>
    <property type="molecule type" value="Genomic_DNA"/>
</dbReference>
<dbReference type="OrthoDB" id="9784719at2"/>
<protein>
    <submittedName>
        <fullName evidence="4">Response regulator receiver domain-containing protein</fullName>
    </submittedName>
</protein>
<keyword evidence="5" id="KW-1185">Reference proteome</keyword>
<dbReference type="AlphaFoldDB" id="A0A316FZI2"/>
<dbReference type="PANTHER" id="PTHR44591">
    <property type="entry name" value="STRESS RESPONSE REGULATOR PROTEIN 1"/>
    <property type="match status" value="1"/>
</dbReference>
<dbReference type="SMART" id="SM00448">
    <property type="entry name" value="REC"/>
    <property type="match status" value="1"/>
</dbReference>
<dbReference type="InterPro" id="IPR011006">
    <property type="entry name" value="CheY-like_superfamily"/>
</dbReference>
<dbReference type="Proteomes" id="UP000245390">
    <property type="component" value="Unassembled WGS sequence"/>
</dbReference>
<evidence type="ECO:0000256" key="1">
    <source>
        <dbReference type="ARBA" id="ARBA00022553"/>
    </source>
</evidence>
<dbReference type="Pfam" id="PF00072">
    <property type="entry name" value="Response_reg"/>
    <property type="match status" value="1"/>
</dbReference>
<dbReference type="PROSITE" id="PS50110">
    <property type="entry name" value="RESPONSE_REGULATORY"/>
    <property type="match status" value="1"/>
</dbReference>
<accession>A0A316FZI2</accession>
<dbReference type="KEGG" id="salo:EF888_15250"/>
<reference evidence="4 5" key="1">
    <citation type="submission" date="2018-05" db="EMBL/GenBank/DDBJ databases">
        <title>Genomic Encyclopedia of Type Strains, Phase IV (KMG-IV): sequencing the most valuable type-strain genomes for metagenomic binning, comparative biology and taxonomic classification.</title>
        <authorList>
            <person name="Goeker M."/>
        </authorList>
    </citation>
    <scope>NUCLEOTIDE SEQUENCE [LARGE SCALE GENOMIC DNA]</scope>
    <source>
        <strain evidence="4 5">DSM 103371</strain>
    </source>
</reference>
<name>A0A316FZI2_9RHOB</name>
<evidence type="ECO:0000259" key="3">
    <source>
        <dbReference type="PROSITE" id="PS50110"/>
    </source>
</evidence>
<dbReference type="InterPro" id="IPR001789">
    <property type="entry name" value="Sig_transdc_resp-reg_receiver"/>
</dbReference>
<comment type="caution">
    <text evidence="4">The sequence shown here is derived from an EMBL/GenBank/DDBJ whole genome shotgun (WGS) entry which is preliminary data.</text>
</comment>
<sequence>MFSGETEYSLSYYGRVPRDLEVQVRVLLAEDEWLIRMDLAWILEEQGCEVWEARDAEQALAILEEVRTFDALVTDVDMPGSLDGLTLAFAIRDRLPDCRTLFVSGEKEPTTGEMPEGSLFLSKPVSPATLIAGLRT</sequence>
<dbReference type="GO" id="GO:0000160">
    <property type="term" value="P:phosphorelay signal transduction system"/>
    <property type="evidence" value="ECO:0007669"/>
    <property type="project" value="InterPro"/>
</dbReference>
<evidence type="ECO:0000256" key="2">
    <source>
        <dbReference type="PROSITE-ProRule" id="PRU00169"/>
    </source>
</evidence>
<organism evidence="4 5">
    <name type="scientific">Silicimonas algicola</name>
    <dbReference type="NCBI Taxonomy" id="1826607"/>
    <lineage>
        <taxon>Bacteria</taxon>
        <taxon>Pseudomonadati</taxon>
        <taxon>Pseudomonadota</taxon>
        <taxon>Alphaproteobacteria</taxon>
        <taxon>Rhodobacterales</taxon>
        <taxon>Paracoccaceae</taxon>
    </lineage>
</organism>
<evidence type="ECO:0000313" key="5">
    <source>
        <dbReference type="Proteomes" id="UP000245390"/>
    </source>
</evidence>
<dbReference type="InterPro" id="IPR050595">
    <property type="entry name" value="Bact_response_regulator"/>
</dbReference>
<dbReference type="SUPFAM" id="SSF52172">
    <property type="entry name" value="CheY-like"/>
    <property type="match status" value="1"/>
</dbReference>
<evidence type="ECO:0000313" key="4">
    <source>
        <dbReference type="EMBL" id="PWK53555.1"/>
    </source>
</evidence>